<dbReference type="Proteomes" id="UP001377567">
    <property type="component" value="Unassembled WGS sequence"/>
</dbReference>
<name>A0AAV5RT44_MAUHU</name>
<feature type="domain" description="Cyclin-like" evidence="2">
    <location>
        <begin position="155"/>
        <end position="238"/>
    </location>
</feature>
<evidence type="ECO:0000313" key="3">
    <source>
        <dbReference type="EMBL" id="GMM53863.1"/>
    </source>
</evidence>
<proteinExistence type="inferred from homology"/>
<dbReference type="InterPro" id="IPR006671">
    <property type="entry name" value="Cyclin_N"/>
</dbReference>
<gene>
    <name evidence="3" type="ORF">DAKH74_004790</name>
</gene>
<protein>
    <submittedName>
        <fullName evidence="3">Ctk2 protein</fullName>
    </submittedName>
</protein>
<evidence type="ECO:0000313" key="4">
    <source>
        <dbReference type="Proteomes" id="UP001377567"/>
    </source>
</evidence>
<evidence type="ECO:0000259" key="2">
    <source>
        <dbReference type="SMART" id="SM00385"/>
    </source>
</evidence>
<dbReference type="Pfam" id="PF00134">
    <property type="entry name" value="Cyclin_N"/>
    <property type="match status" value="1"/>
</dbReference>
<dbReference type="InterPro" id="IPR036915">
    <property type="entry name" value="Cyclin-like_sf"/>
</dbReference>
<dbReference type="InterPro" id="IPR013763">
    <property type="entry name" value="Cyclin-like_dom"/>
</dbReference>
<dbReference type="SUPFAM" id="SSF47954">
    <property type="entry name" value="Cyclin-like"/>
    <property type="match status" value="2"/>
</dbReference>
<dbReference type="GO" id="GO:0016538">
    <property type="term" value="F:cyclin-dependent protein serine/threonine kinase regulator activity"/>
    <property type="evidence" value="ECO:0007669"/>
    <property type="project" value="InterPro"/>
</dbReference>
<dbReference type="InterPro" id="IPR043198">
    <property type="entry name" value="Cyclin/Ssn8"/>
</dbReference>
<feature type="domain" description="Cyclin-like" evidence="2">
    <location>
        <begin position="44"/>
        <end position="139"/>
    </location>
</feature>
<organism evidence="3 4">
    <name type="scientific">Maudiozyma humilis</name>
    <name type="common">Sour dough yeast</name>
    <name type="synonym">Kazachstania humilis</name>
    <dbReference type="NCBI Taxonomy" id="51915"/>
    <lineage>
        <taxon>Eukaryota</taxon>
        <taxon>Fungi</taxon>
        <taxon>Dikarya</taxon>
        <taxon>Ascomycota</taxon>
        <taxon>Saccharomycotina</taxon>
        <taxon>Saccharomycetes</taxon>
        <taxon>Saccharomycetales</taxon>
        <taxon>Saccharomycetaceae</taxon>
        <taxon>Maudiozyma</taxon>
    </lineage>
</organism>
<accession>A0AAV5RT44</accession>
<dbReference type="GO" id="GO:0006357">
    <property type="term" value="P:regulation of transcription by RNA polymerase II"/>
    <property type="evidence" value="ECO:0007669"/>
    <property type="project" value="InterPro"/>
</dbReference>
<evidence type="ECO:0000256" key="1">
    <source>
        <dbReference type="RuleBase" id="RU000383"/>
    </source>
</evidence>
<sequence length="325" mass="37753">MSAGFDMELILSRPYLTRKQITRAQRNTIPDLRVYTQKKLQVLKYLSDLCVYMLLPRRTLETTIYYYDRYHLFNVFETEMVYPLATACLLLSCKQTETIKKLNEICITSFRVRKVPNVTTEMVEALRKRTLQLELRILEACSFDYRINNFLHIDECIVKAGKKISCSKEVCYTAWLIAYDVLKTDIMLVIPQHSIAVAVLKVAEDLLKTNNTAWNQDIYAELSTDIKSVSEAYFEVVNFYINMFDSCELRRNFVAPPSGPAPEITLKSFIDLKQEAGPEHGLDEVSNEMVDRDRLLAVDMHSQTVRERRHVLSRSLVIEEQKSLH</sequence>
<dbReference type="AlphaFoldDB" id="A0AAV5RT44"/>
<dbReference type="SMART" id="SM00385">
    <property type="entry name" value="CYCLIN"/>
    <property type="match status" value="2"/>
</dbReference>
<comment type="caution">
    <text evidence="3">The sequence shown here is derived from an EMBL/GenBank/DDBJ whole genome shotgun (WGS) entry which is preliminary data.</text>
</comment>
<dbReference type="EMBL" id="BTGD01000001">
    <property type="protein sequence ID" value="GMM53863.1"/>
    <property type="molecule type" value="Genomic_DNA"/>
</dbReference>
<comment type="similarity">
    <text evidence="1">Belongs to the cyclin family.</text>
</comment>
<keyword evidence="1" id="KW-0195">Cyclin</keyword>
<reference evidence="3 4" key="1">
    <citation type="journal article" date="2023" name="Elife">
        <title>Identification of key yeast species and microbe-microbe interactions impacting larval growth of Drosophila in the wild.</title>
        <authorList>
            <person name="Mure A."/>
            <person name="Sugiura Y."/>
            <person name="Maeda R."/>
            <person name="Honda K."/>
            <person name="Sakurai N."/>
            <person name="Takahashi Y."/>
            <person name="Watada M."/>
            <person name="Katoh T."/>
            <person name="Gotoh A."/>
            <person name="Gotoh Y."/>
            <person name="Taniguchi I."/>
            <person name="Nakamura K."/>
            <person name="Hayashi T."/>
            <person name="Katayama T."/>
            <person name="Uemura T."/>
            <person name="Hattori Y."/>
        </authorList>
    </citation>
    <scope>NUCLEOTIDE SEQUENCE [LARGE SCALE GENOMIC DNA]</scope>
    <source>
        <strain evidence="3 4">KH-74</strain>
    </source>
</reference>
<dbReference type="Gene3D" id="1.10.472.10">
    <property type="entry name" value="Cyclin-like"/>
    <property type="match status" value="2"/>
</dbReference>
<dbReference type="PANTHER" id="PTHR10026">
    <property type="entry name" value="CYCLIN"/>
    <property type="match status" value="1"/>
</dbReference>
<keyword evidence="4" id="KW-1185">Reference proteome</keyword>